<reference evidence="2" key="1">
    <citation type="submission" date="2015-12" db="EMBL/GenBank/DDBJ databases">
        <title>De novo transcriptome assembly of four potential Pierce s Disease insect vectors from Arizona vineyards.</title>
        <authorList>
            <person name="Tassone E.E."/>
        </authorList>
    </citation>
    <scope>NUCLEOTIDE SEQUENCE</scope>
</reference>
<dbReference type="EMBL" id="GEDC01007516">
    <property type="protein sequence ID" value="JAS29782.1"/>
    <property type="molecule type" value="Transcribed_RNA"/>
</dbReference>
<protein>
    <recommendedName>
        <fullName evidence="3">Tetratricopeptide repeat protein 39B</fullName>
    </recommendedName>
</protein>
<dbReference type="Pfam" id="PF10300">
    <property type="entry name" value="Iml2-TPR_39"/>
    <property type="match status" value="1"/>
</dbReference>
<dbReference type="PANTHER" id="PTHR31859:SF9">
    <property type="entry name" value="TETRATRICOPEPTIDE REPEAT PROTEIN 39B"/>
    <property type="match status" value="1"/>
</dbReference>
<organism evidence="2">
    <name type="scientific">Clastoptera arizonana</name>
    <name type="common">Arizona spittle bug</name>
    <dbReference type="NCBI Taxonomy" id="38151"/>
    <lineage>
        <taxon>Eukaryota</taxon>
        <taxon>Metazoa</taxon>
        <taxon>Ecdysozoa</taxon>
        <taxon>Arthropoda</taxon>
        <taxon>Hexapoda</taxon>
        <taxon>Insecta</taxon>
        <taxon>Pterygota</taxon>
        <taxon>Neoptera</taxon>
        <taxon>Paraneoptera</taxon>
        <taxon>Hemiptera</taxon>
        <taxon>Auchenorrhyncha</taxon>
        <taxon>Cercopoidea</taxon>
        <taxon>Clastopteridae</taxon>
        <taxon>Clastoptera</taxon>
    </lineage>
</organism>
<sequence>MDRKLTSDETKELEHLMRNIPKWKQKVAGKSLPMEKFYIKKTERYWVQDRQLVLPIFELCFVWNFFKVLGKKWEVAENVYKVIERKQKELESTKFANGAYDADNKALVLLLKGACLFQMNSPLQAEECFHAVVSLEKKIKDDHYLVPYSLVQLANIYSSRGDVQRAITMFEDVKKKYTGYSLESRLHFQIHSALMELSKVK</sequence>
<evidence type="ECO:0000313" key="1">
    <source>
        <dbReference type="EMBL" id="JAS22538.1"/>
    </source>
</evidence>
<dbReference type="InterPro" id="IPR011990">
    <property type="entry name" value="TPR-like_helical_dom_sf"/>
</dbReference>
<gene>
    <name evidence="2" type="ORF">g.20004</name>
    <name evidence="1" type="ORF">g.20005</name>
</gene>
<accession>A0A1B6DVT7</accession>
<dbReference type="Gene3D" id="1.25.40.10">
    <property type="entry name" value="Tetratricopeptide repeat domain"/>
    <property type="match status" value="1"/>
</dbReference>
<dbReference type="SMART" id="SM00028">
    <property type="entry name" value="TPR"/>
    <property type="match status" value="2"/>
</dbReference>
<dbReference type="AlphaFoldDB" id="A0A1B6DVT7"/>
<dbReference type="SUPFAM" id="SSF48452">
    <property type="entry name" value="TPR-like"/>
    <property type="match status" value="1"/>
</dbReference>
<dbReference type="PANTHER" id="PTHR31859">
    <property type="entry name" value="TETRATRICOPEPTIDE REPEAT PROTEIN 39 FAMILY MEMBER"/>
    <property type="match status" value="1"/>
</dbReference>
<dbReference type="InterPro" id="IPR019412">
    <property type="entry name" value="IML2/TPR_39"/>
</dbReference>
<name>A0A1B6DVT7_9HEMI</name>
<evidence type="ECO:0000313" key="2">
    <source>
        <dbReference type="EMBL" id="JAS29782.1"/>
    </source>
</evidence>
<dbReference type="InterPro" id="IPR019734">
    <property type="entry name" value="TPR_rpt"/>
</dbReference>
<evidence type="ECO:0008006" key="3">
    <source>
        <dbReference type="Google" id="ProtNLM"/>
    </source>
</evidence>
<dbReference type="EMBL" id="GEDC01014760">
    <property type="protein sequence ID" value="JAS22538.1"/>
    <property type="molecule type" value="Transcribed_RNA"/>
</dbReference>
<proteinExistence type="predicted"/>